<feature type="compositionally biased region" description="Basic residues" evidence="1">
    <location>
        <begin position="38"/>
        <end position="47"/>
    </location>
</feature>
<evidence type="ECO:0000256" key="1">
    <source>
        <dbReference type="SAM" id="MobiDB-lite"/>
    </source>
</evidence>
<reference evidence="2" key="1">
    <citation type="submission" date="2019-06" db="EMBL/GenBank/DDBJ databases">
        <authorList>
            <person name="Le Quere A."/>
            <person name="Colella S."/>
        </authorList>
    </citation>
    <scope>NUCLEOTIDE SEQUENCE</scope>
    <source>
        <strain evidence="2">EmedicaeMD41</strain>
    </source>
</reference>
<accession>A0A508X356</accession>
<sequence length="57" mass="6183">MAKVNRLCLANCQTAVMIAASEANPGDLCLPREVLPKRQQRSAKVRKSPPPFIPPVA</sequence>
<organism evidence="2">
    <name type="scientific">Sinorhizobium medicae</name>
    <dbReference type="NCBI Taxonomy" id="110321"/>
    <lineage>
        <taxon>Bacteria</taxon>
        <taxon>Pseudomonadati</taxon>
        <taxon>Pseudomonadota</taxon>
        <taxon>Alphaproteobacteria</taxon>
        <taxon>Hyphomicrobiales</taxon>
        <taxon>Rhizobiaceae</taxon>
        <taxon>Sinorhizobium/Ensifer group</taxon>
        <taxon>Sinorhizobium</taxon>
    </lineage>
</organism>
<dbReference type="EMBL" id="CABFNB010000117">
    <property type="protein sequence ID" value="VTZ63361.1"/>
    <property type="molecule type" value="Genomic_DNA"/>
</dbReference>
<proteinExistence type="predicted"/>
<gene>
    <name evidence="2" type="ORF">EMEDMD4_50038</name>
</gene>
<feature type="compositionally biased region" description="Pro residues" evidence="1">
    <location>
        <begin position="48"/>
        <end position="57"/>
    </location>
</feature>
<dbReference type="AlphaFoldDB" id="A0A508X356"/>
<protein>
    <submittedName>
        <fullName evidence="2">Uncharacterized protein</fullName>
    </submittedName>
</protein>
<evidence type="ECO:0000313" key="2">
    <source>
        <dbReference type="EMBL" id="VTZ63361.1"/>
    </source>
</evidence>
<dbReference type="Proteomes" id="UP000507954">
    <property type="component" value="Unassembled WGS sequence"/>
</dbReference>
<feature type="region of interest" description="Disordered" evidence="1">
    <location>
        <begin position="38"/>
        <end position="57"/>
    </location>
</feature>
<name>A0A508X356_9HYPH</name>